<evidence type="ECO:0000313" key="8">
    <source>
        <dbReference type="EMBL" id="CAL4774808.1"/>
    </source>
</evidence>
<reference evidence="7" key="1">
    <citation type="submission" date="2022-10" db="EMBL/GenBank/DDBJ databases">
        <authorList>
            <person name="Chen Y."/>
            <person name="Dougan E. K."/>
            <person name="Chan C."/>
            <person name="Rhodes N."/>
            <person name="Thang M."/>
        </authorList>
    </citation>
    <scope>NUCLEOTIDE SEQUENCE</scope>
</reference>
<feature type="transmembrane region" description="Helical" evidence="6">
    <location>
        <begin position="306"/>
        <end position="328"/>
    </location>
</feature>
<evidence type="ECO:0000313" key="7">
    <source>
        <dbReference type="EMBL" id="CAI3987496.1"/>
    </source>
</evidence>
<feature type="transmembrane region" description="Helical" evidence="6">
    <location>
        <begin position="17"/>
        <end position="39"/>
    </location>
</feature>
<keyword evidence="4 6" id="KW-0472">Membrane</keyword>
<dbReference type="EMBL" id="CAMXCT020001172">
    <property type="protein sequence ID" value="CAL1140871.1"/>
    <property type="molecule type" value="Genomic_DNA"/>
</dbReference>
<evidence type="ECO:0000256" key="1">
    <source>
        <dbReference type="ARBA" id="ARBA00004141"/>
    </source>
</evidence>
<comment type="caution">
    <text evidence="7">The sequence shown here is derived from an EMBL/GenBank/DDBJ whole genome shotgun (WGS) entry which is preliminary data.</text>
</comment>
<feature type="region of interest" description="Disordered" evidence="5">
    <location>
        <begin position="472"/>
        <end position="496"/>
    </location>
</feature>
<dbReference type="AlphaFoldDB" id="A0A9P1C9N4"/>
<sequence length="496" mass="53970">MAESPVSPVTILATYKDLIICVVASALAGVGVGFFGCLLSSADKQRQLNGGKHTDCSRLRCVLGAVGSTIFGVLSLVGLAFGPVALVVVVRAGATLPANAFFSQVFHLRPLTTSDALGTLVTLSGVVCFTLFQGEPGPEVNVRVFLDFVERPVSIVWNSVLCVATLAGVFYMLEERLRRRSCLLRTRRLRSGRWPSFRNSRRTIKRAIRGEREEQNESQESQESDAEEKRKCCAKELKEVLAVCLVTSCSSAEMDVAAKGWAAALKEGPGAALESALFWLSIIVNVIFLVGMRAGTIIGCHRCDVLLFIPTSTVLNIFVSVATGLVVLEEWKQVASWTGLFASSLTVLGGIIMLVDGPAEDTQQETLAFSTDMVSEEEESTQSDEEVACVPALGDVEVDASEEDVEGRRATVSVSELLVTTKMHAIANMNKNHSRAVWWKIQRAQEDLDRMRHTGRWSSAPDLQSLARIADTRLEPENSRDRSRTIGHADSPHSLT</sequence>
<dbReference type="EMBL" id="CAMXCT010001172">
    <property type="protein sequence ID" value="CAI3987496.1"/>
    <property type="molecule type" value="Genomic_DNA"/>
</dbReference>
<dbReference type="PANTHER" id="PTHR12570">
    <property type="match status" value="1"/>
</dbReference>
<feature type="transmembrane region" description="Helical" evidence="6">
    <location>
        <begin position="240"/>
        <end position="264"/>
    </location>
</feature>
<organism evidence="7">
    <name type="scientific">Cladocopium goreaui</name>
    <dbReference type="NCBI Taxonomy" id="2562237"/>
    <lineage>
        <taxon>Eukaryota</taxon>
        <taxon>Sar</taxon>
        <taxon>Alveolata</taxon>
        <taxon>Dinophyceae</taxon>
        <taxon>Suessiales</taxon>
        <taxon>Symbiodiniaceae</taxon>
        <taxon>Cladocopium</taxon>
    </lineage>
</organism>
<keyword evidence="2 6" id="KW-0812">Transmembrane</keyword>
<keyword evidence="3 6" id="KW-1133">Transmembrane helix</keyword>
<feature type="transmembrane region" description="Helical" evidence="6">
    <location>
        <begin position="276"/>
        <end position="294"/>
    </location>
</feature>
<name>A0A9P1C9N4_9DINO</name>
<evidence type="ECO:0000256" key="5">
    <source>
        <dbReference type="SAM" id="MobiDB-lite"/>
    </source>
</evidence>
<feature type="transmembrane region" description="Helical" evidence="6">
    <location>
        <begin position="334"/>
        <end position="355"/>
    </location>
</feature>
<reference evidence="8 9" key="2">
    <citation type="submission" date="2024-05" db="EMBL/GenBank/DDBJ databases">
        <authorList>
            <person name="Chen Y."/>
            <person name="Shah S."/>
            <person name="Dougan E. K."/>
            <person name="Thang M."/>
            <person name="Chan C."/>
        </authorList>
    </citation>
    <scope>NUCLEOTIDE SEQUENCE [LARGE SCALE GENOMIC DNA]</scope>
</reference>
<evidence type="ECO:0000256" key="4">
    <source>
        <dbReference type="ARBA" id="ARBA00023136"/>
    </source>
</evidence>
<feature type="transmembrane region" description="Helical" evidence="6">
    <location>
        <begin position="154"/>
        <end position="173"/>
    </location>
</feature>
<evidence type="ECO:0000256" key="2">
    <source>
        <dbReference type="ARBA" id="ARBA00022692"/>
    </source>
</evidence>
<dbReference type="GO" id="GO:0015095">
    <property type="term" value="F:magnesium ion transmembrane transporter activity"/>
    <property type="evidence" value="ECO:0007669"/>
    <property type="project" value="InterPro"/>
</dbReference>
<evidence type="ECO:0008006" key="10">
    <source>
        <dbReference type="Google" id="ProtNLM"/>
    </source>
</evidence>
<dbReference type="GO" id="GO:0016020">
    <property type="term" value="C:membrane"/>
    <property type="evidence" value="ECO:0007669"/>
    <property type="project" value="UniProtKB-SubCell"/>
</dbReference>
<feature type="compositionally biased region" description="Basic and acidic residues" evidence="5">
    <location>
        <begin position="472"/>
        <end position="484"/>
    </location>
</feature>
<evidence type="ECO:0000256" key="3">
    <source>
        <dbReference type="ARBA" id="ARBA00022989"/>
    </source>
</evidence>
<dbReference type="PANTHER" id="PTHR12570:SF9">
    <property type="entry name" value="MAGNESIUM TRANSPORTER NIPA8-RELATED"/>
    <property type="match status" value="1"/>
</dbReference>
<proteinExistence type="predicted"/>
<evidence type="ECO:0000256" key="6">
    <source>
        <dbReference type="SAM" id="Phobius"/>
    </source>
</evidence>
<comment type="subcellular location">
    <subcellularLocation>
        <location evidence="1">Membrane</location>
        <topology evidence="1">Multi-pass membrane protein</topology>
    </subcellularLocation>
</comment>
<keyword evidence="9" id="KW-1185">Reference proteome</keyword>
<evidence type="ECO:0000313" key="9">
    <source>
        <dbReference type="Proteomes" id="UP001152797"/>
    </source>
</evidence>
<protein>
    <recommendedName>
        <fullName evidence="10">Magnesium transporter</fullName>
    </recommendedName>
</protein>
<dbReference type="InterPro" id="IPR008521">
    <property type="entry name" value="Mg_trans_NIPA"/>
</dbReference>
<dbReference type="OrthoDB" id="424246at2759"/>
<gene>
    <name evidence="7" type="ORF">C1SCF055_LOCUS14762</name>
</gene>
<dbReference type="EMBL" id="CAMXCT030001172">
    <property type="protein sequence ID" value="CAL4774808.1"/>
    <property type="molecule type" value="Genomic_DNA"/>
</dbReference>
<accession>A0A9P1C9N4</accession>
<dbReference type="Proteomes" id="UP001152797">
    <property type="component" value="Unassembled WGS sequence"/>
</dbReference>
<feature type="transmembrane region" description="Helical" evidence="6">
    <location>
        <begin position="59"/>
        <end position="78"/>
    </location>
</feature>